<name>Q023N7_SOLUE</name>
<dbReference type="HOGENOM" id="CLU_130975_0_0_0"/>
<reference evidence="1" key="1">
    <citation type="submission" date="2006-10" db="EMBL/GenBank/DDBJ databases">
        <title>Complete sequence of Solibacter usitatus Ellin6076.</title>
        <authorList>
            <consortium name="US DOE Joint Genome Institute"/>
            <person name="Copeland A."/>
            <person name="Lucas S."/>
            <person name="Lapidus A."/>
            <person name="Barry K."/>
            <person name="Detter J.C."/>
            <person name="Glavina del Rio T."/>
            <person name="Hammon N."/>
            <person name="Israni S."/>
            <person name="Dalin E."/>
            <person name="Tice H."/>
            <person name="Pitluck S."/>
            <person name="Thompson L.S."/>
            <person name="Brettin T."/>
            <person name="Bruce D."/>
            <person name="Han C."/>
            <person name="Tapia R."/>
            <person name="Gilna P."/>
            <person name="Schmutz J."/>
            <person name="Larimer F."/>
            <person name="Land M."/>
            <person name="Hauser L."/>
            <person name="Kyrpides N."/>
            <person name="Mikhailova N."/>
            <person name="Janssen P.H."/>
            <person name="Kuske C.R."/>
            <person name="Richardson P."/>
        </authorList>
    </citation>
    <scope>NUCLEOTIDE SEQUENCE</scope>
    <source>
        <strain evidence="1">Ellin6076</strain>
    </source>
</reference>
<organism evidence="1">
    <name type="scientific">Solibacter usitatus (strain Ellin6076)</name>
    <dbReference type="NCBI Taxonomy" id="234267"/>
    <lineage>
        <taxon>Bacteria</taxon>
        <taxon>Pseudomonadati</taxon>
        <taxon>Acidobacteriota</taxon>
        <taxon>Terriglobia</taxon>
        <taxon>Bryobacterales</taxon>
        <taxon>Solibacteraceae</taxon>
        <taxon>Candidatus Solibacter</taxon>
    </lineage>
</organism>
<accession>Q023N7</accession>
<proteinExistence type="predicted"/>
<gene>
    <name evidence="1" type="ordered locus">Acid_2817</name>
</gene>
<dbReference type="AlphaFoldDB" id="Q023N7"/>
<sequence precursor="true">MMLIGVAVLLILVLGLSVLLARRIGSGSEILPVTTEWLGDLSDDRYRPMLRLLDDADIRFLRAQKNFTPVMERKLRTQRVEAFRAYLHMLESDFKLVCLALKVMMVQSDCDRPDLASALVHRQLTFACILLHVQFRLVLFRWGVSGVDASELIRMFDGVRLELKMLVPSASPLAA</sequence>
<dbReference type="eggNOG" id="ENOG502ZN7C">
    <property type="taxonomic scope" value="Bacteria"/>
</dbReference>
<dbReference type="InParanoid" id="Q023N7"/>
<protein>
    <submittedName>
        <fullName evidence="1">Uncharacterized protein</fullName>
    </submittedName>
</protein>
<dbReference type="KEGG" id="sus:Acid_2817"/>
<dbReference type="STRING" id="234267.Acid_2817"/>
<dbReference type="EMBL" id="CP000473">
    <property type="protein sequence ID" value="ABJ83803.1"/>
    <property type="molecule type" value="Genomic_DNA"/>
</dbReference>
<evidence type="ECO:0000313" key="1">
    <source>
        <dbReference type="EMBL" id="ABJ83803.1"/>
    </source>
</evidence>